<reference evidence="2" key="2">
    <citation type="submission" date="2011-03" db="EMBL/GenBank/DDBJ databases">
        <title>Comparative genomics and transcriptomics of Neospora caninum and Toxoplasma gondii.</title>
        <authorList>
            <person name="Reid A.J."/>
            <person name="Sohal A."/>
            <person name="Harris D."/>
            <person name="Quail M."/>
            <person name="Sanders M."/>
            <person name="Berriman M."/>
            <person name="Wastling J.M."/>
            <person name="Pain A."/>
        </authorList>
    </citation>
    <scope>NUCLEOTIDE SEQUENCE</scope>
    <source>
        <strain evidence="2">Liverpool</strain>
    </source>
</reference>
<evidence type="ECO:0000313" key="3">
    <source>
        <dbReference type="EMBL" id="CEL70752.1"/>
    </source>
</evidence>
<name>F0VQK9_NEOCL</name>
<protein>
    <submittedName>
        <fullName evidence="2">Uncharacterized protein</fullName>
    </submittedName>
</protein>
<dbReference type="OrthoDB" id="10501485at2759"/>
<dbReference type="Proteomes" id="UP000007494">
    <property type="component" value="Chromosome XII"/>
</dbReference>
<evidence type="ECO:0000256" key="1">
    <source>
        <dbReference type="SAM" id="MobiDB-lite"/>
    </source>
</evidence>
<dbReference type="RefSeq" id="XP_003886032.1">
    <property type="nucleotide sequence ID" value="XM_003885983.1"/>
</dbReference>
<evidence type="ECO:0000313" key="2">
    <source>
        <dbReference type="EMBL" id="CBZ56006.1"/>
    </source>
</evidence>
<dbReference type="EMBL" id="FR823393">
    <property type="protein sequence ID" value="CBZ56006.1"/>
    <property type="molecule type" value="Genomic_DNA"/>
</dbReference>
<sequence length="175" mass="18809">MEISSRFSAKRTKEVSCSSTIDRWTRMAFDACAQNDVEFAEKLLGKVQTLYSQVMATGAEQRLRPGSGDLTSFSSTTSVSDCPWRITGRQIEDLSKALQSLQQKTARQQDLGAMNLSPNHGGTSASAFLPLTALNSCFCSSTAETNTGGVWFAKASASEHQSSENKEGLLSSPAP</sequence>
<accession>F0VQK9</accession>
<feature type="region of interest" description="Disordered" evidence="1">
    <location>
        <begin position="156"/>
        <end position="175"/>
    </location>
</feature>
<organism evidence="2 4">
    <name type="scientific">Neospora caninum (strain Liverpool)</name>
    <dbReference type="NCBI Taxonomy" id="572307"/>
    <lineage>
        <taxon>Eukaryota</taxon>
        <taxon>Sar</taxon>
        <taxon>Alveolata</taxon>
        <taxon>Apicomplexa</taxon>
        <taxon>Conoidasida</taxon>
        <taxon>Coccidia</taxon>
        <taxon>Eucoccidiorida</taxon>
        <taxon>Eimeriorina</taxon>
        <taxon>Sarcocystidae</taxon>
        <taxon>Neospora</taxon>
    </lineage>
</organism>
<proteinExistence type="predicted"/>
<dbReference type="InParanoid" id="F0VQK9"/>
<dbReference type="EMBL" id="LN714487">
    <property type="protein sequence ID" value="CEL70752.1"/>
    <property type="molecule type" value="Genomic_DNA"/>
</dbReference>
<gene>
    <name evidence="3" type="ORF">BN1204_064320</name>
    <name evidence="2" type="ORF">NCLIV_064320</name>
</gene>
<evidence type="ECO:0000313" key="4">
    <source>
        <dbReference type="Proteomes" id="UP000007494"/>
    </source>
</evidence>
<dbReference type="AlphaFoldDB" id="F0VQK9"/>
<keyword evidence="4" id="KW-1185">Reference proteome</keyword>
<dbReference type="VEuPathDB" id="ToxoDB:NCLIV_064320"/>
<dbReference type="GeneID" id="13445229"/>
<reference evidence="2" key="1">
    <citation type="submission" date="2011-02" db="EMBL/GenBank/DDBJ databases">
        <authorList>
            <person name="Aslett M."/>
        </authorList>
    </citation>
    <scope>NUCLEOTIDE SEQUENCE</scope>
    <source>
        <strain evidence="2">Liverpool</strain>
    </source>
</reference>
<reference evidence="3" key="4">
    <citation type="journal article" date="2015" name="PLoS ONE">
        <title>Comprehensive Evaluation of Toxoplasma gondii VEG and Neospora caninum LIV Genomes with Tachyzoite Stage Transcriptome and Proteome Defines Novel Transcript Features.</title>
        <authorList>
            <person name="Ramaprasad A."/>
            <person name="Mourier T."/>
            <person name="Naeem R."/>
            <person name="Malas T.B."/>
            <person name="Moussa E."/>
            <person name="Panigrahi A."/>
            <person name="Vermont S.J."/>
            <person name="Otto T.D."/>
            <person name="Wastling J."/>
            <person name="Pain A."/>
        </authorList>
    </citation>
    <scope>NUCLEOTIDE SEQUENCE</scope>
    <source>
        <strain evidence="3">Liverpool</strain>
    </source>
</reference>
<dbReference type="eggNOG" id="ENOG502TMS6">
    <property type="taxonomic scope" value="Eukaryota"/>
</dbReference>
<dbReference type="OMA" id="MAFDACA"/>
<reference evidence="4" key="3">
    <citation type="journal article" date="2012" name="PLoS Pathog.">
        <title>Comparative genomics of the apicomplexan parasites Toxoplasma gondii and Neospora caninum: Coccidia differing in host range and transmission strategy.</title>
        <authorList>
            <person name="Reid A.J."/>
            <person name="Vermont S.J."/>
            <person name="Cotton J.A."/>
            <person name="Harris D."/>
            <person name="Hill-Cawthorne G.A."/>
            <person name="Konen-Waisman S."/>
            <person name="Latham S.M."/>
            <person name="Mourier T."/>
            <person name="Norton R."/>
            <person name="Quail M.A."/>
            <person name="Sanders M."/>
            <person name="Shanmugam D."/>
            <person name="Sohal A."/>
            <person name="Wasmuth J.D."/>
            <person name="Brunk B."/>
            <person name="Grigg M.E."/>
            <person name="Howard J.C."/>
            <person name="Parkinson J."/>
            <person name="Roos D.S."/>
            <person name="Trees A.J."/>
            <person name="Berriman M."/>
            <person name="Pain A."/>
            <person name="Wastling J.M."/>
        </authorList>
    </citation>
    <scope>NUCLEOTIDE SEQUENCE [LARGE SCALE GENOMIC DNA]</scope>
    <source>
        <strain evidence="4">Liverpool</strain>
    </source>
</reference>